<dbReference type="Proteomes" id="UP000629468">
    <property type="component" value="Unassembled WGS sequence"/>
</dbReference>
<evidence type="ECO:0000313" key="2">
    <source>
        <dbReference type="EMBL" id="KAF7783317.1"/>
    </source>
</evidence>
<organism evidence="2 3">
    <name type="scientific">Agaricus bisporus var. burnettii</name>
    <dbReference type="NCBI Taxonomy" id="192524"/>
    <lineage>
        <taxon>Eukaryota</taxon>
        <taxon>Fungi</taxon>
        <taxon>Dikarya</taxon>
        <taxon>Basidiomycota</taxon>
        <taxon>Agaricomycotina</taxon>
        <taxon>Agaricomycetes</taxon>
        <taxon>Agaricomycetidae</taxon>
        <taxon>Agaricales</taxon>
        <taxon>Agaricineae</taxon>
        <taxon>Agaricaceae</taxon>
        <taxon>Agaricus</taxon>
    </lineage>
</organism>
<comment type="caution">
    <text evidence="2">The sequence shown here is derived from an EMBL/GenBank/DDBJ whole genome shotgun (WGS) entry which is preliminary data.</text>
</comment>
<name>A0A8H7KKF2_AGABI</name>
<dbReference type="AlphaFoldDB" id="A0A8H7KKF2"/>
<protein>
    <submittedName>
        <fullName evidence="2">Uncharacterized protein</fullName>
    </submittedName>
</protein>
<feature type="region of interest" description="Disordered" evidence="1">
    <location>
        <begin position="239"/>
        <end position="273"/>
    </location>
</feature>
<proteinExistence type="predicted"/>
<reference evidence="2 3" key="1">
    <citation type="journal article" name="Sci. Rep.">
        <title>Telomere-to-telomere assembled and centromere annotated genomes of the two main subspecies of the button mushroom Agaricus bisporus reveal especially polymorphic chromosome ends.</title>
        <authorList>
            <person name="Sonnenberg A.S.M."/>
            <person name="Sedaghat-Telgerd N."/>
            <person name="Lavrijssen B."/>
            <person name="Ohm R.A."/>
            <person name="Hendrickx P.M."/>
            <person name="Scholtmeijer K."/>
            <person name="Baars J.J.P."/>
            <person name="van Peer A."/>
        </authorList>
    </citation>
    <scope>NUCLEOTIDE SEQUENCE [LARGE SCALE GENOMIC DNA]</scope>
    <source>
        <strain evidence="2 3">H119_p4</strain>
    </source>
</reference>
<gene>
    <name evidence="2" type="ORF">Agabi119p4_2693</name>
</gene>
<evidence type="ECO:0000313" key="3">
    <source>
        <dbReference type="Proteomes" id="UP000629468"/>
    </source>
</evidence>
<evidence type="ECO:0000256" key="1">
    <source>
        <dbReference type="SAM" id="MobiDB-lite"/>
    </source>
</evidence>
<accession>A0A8H7KKF2</accession>
<dbReference type="EMBL" id="JABXXO010000003">
    <property type="protein sequence ID" value="KAF7783317.1"/>
    <property type="molecule type" value="Genomic_DNA"/>
</dbReference>
<sequence>MPSPIPFRSSDEPVGIFSSPSLAWGRWRDSAIEGFQSQYQLEQWENDHPGDKHPYSLLMALNLLPAEDDRDDLDEDDVYEVERLLTGISAPSEIPLDDIEQIKRLLKIRAPSAESLFESFEDDSQSKSFEGVEDQKNKAHIEKPKHTLAVRASSVSETETETDYEYDGAGQTADILFGSQINTVEQAAANSKLVSLPVLEQHDLAEEKEVEEQLLTLSSPLSNLNDLGIVKENILTSGSSSALGPAQEVGGGESKGKRNVGTMTSKSDIEGREKKKRKTVIRIEISEGPISVQVFRDLEDDK</sequence>